<proteinExistence type="predicted"/>
<reference evidence="1 2" key="1">
    <citation type="journal article" date="2019" name="Nat. Ecol. Evol.">
        <title>Megaphylogeny resolves global patterns of mushroom evolution.</title>
        <authorList>
            <person name="Varga T."/>
            <person name="Krizsan K."/>
            <person name="Foldi C."/>
            <person name="Dima B."/>
            <person name="Sanchez-Garcia M."/>
            <person name="Sanchez-Ramirez S."/>
            <person name="Szollosi G.J."/>
            <person name="Szarkandi J.G."/>
            <person name="Papp V."/>
            <person name="Albert L."/>
            <person name="Andreopoulos W."/>
            <person name="Angelini C."/>
            <person name="Antonin V."/>
            <person name="Barry K.W."/>
            <person name="Bougher N.L."/>
            <person name="Buchanan P."/>
            <person name="Buyck B."/>
            <person name="Bense V."/>
            <person name="Catcheside P."/>
            <person name="Chovatia M."/>
            <person name="Cooper J."/>
            <person name="Damon W."/>
            <person name="Desjardin D."/>
            <person name="Finy P."/>
            <person name="Geml J."/>
            <person name="Haridas S."/>
            <person name="Hughes K."/>
            <person name="Justo A."/>
            <person name="Karasinski D."/>
            <person name="Kautmanova I."/>
            <person name="Kiss B."/>
            <person name="Kocsube S."/>
            <person name="Kotiranta H."/>
            <person name="LaButti K.M."/>
            <person name="Lechner B.E."/>
            <person name="Liimatainen K."/>
            <person name="Lipzen A."/>
            <person name="Lukacs Z."/>
            <person name="Mihaltcheva S."/>
            <person name="Morgado L.N."/>
            <person name="Niskanen T."/>
            <person name="Noordeloos M.E."/>
            <person name="Ohm R.A."/>
            <person name="Ortiz-Santana B."/>
            <person name="Ovrebo C."/>
            <person name="Racz N."/>
            <person name="Riley R."/>
            <person name="Savchenko A."/>
            <person name="Shiryaev A."/>
            <person name="Soop K."/>
            <person name="Spirin V."/>
            <person name="Szebenyi C."/>
            <person name="Tomsovsky M."/>
            <person name="Tulloss R.E."/>
            <person name="Uehling J."/>
            <person name="Grigoriev I.V."/>
            <person name="Vagvolgyi C."/>
            <person name="Papp T."/>
            <person name="Martin F.M."/>
            <person name="Miettinen O."/>
            <person name="Hibbett D.S."/>
            <person name="Nagy L.G."/>
        </authorList>
    </citation>
    <scope>NUCLEOTIDE SEQUENCE [LARGE SCALE GENOMIC DNA]</scope>
    <source>
        <strain evidence="1 2">NL-1719</strain>
    </source>
</reference>
<protein>
    <submittedName>
        <fullName evidence="1">Uncharacterized protein</fullName>
    </submittedName>
</protein>
<dbReference type="EMBL" id="ML208272">
    <property type="protein sequence ID" value="TFK73803.1"/>
    <property type="molecule type" value="Genomic_DNA"/>
</dbReference>
<keyword evidence="2" id="KW-1185">Reference proteome</keyword>
<organism evidence="1 2">
    <name type="scientific">Pluteus cervinus</name>
    <dbReference type="NCBI Taxonomy" id="181527"/>
    <lineage>
        <taxon>Eukaryota</taxon>
        <taxon>Fungi</taxon>
        <taxon>Dikarya</taxon>
        <taxon>Basidiomycota</taxon>
        <taxon>Agaricomycotina</taxon>
        <taxon>Agaricomycetes</taxon>
        <taxon>Agaricomycetidae</taxon>
        <taxon>Agaricales</taxon>
        <taxon>Pluteineae</taxon>
        <taxon>Pluteaceae</taxon>
        <taxon>Pluteus</taxon>
    </lineage>
</organism>
<sequence>MSNNSPYLDPHDFVIYSRKRRRLHDKDGPAALQALPRAPKHVTHPALRAIRPPPLPPPRPRSPSHYSQPSSTTDSRYPNPTPPPENASIGLNPHPVHWYEDGNLLIEFGGVHFKLFWTLMAKSSTFFQERYDSWKSNNEKKDLMTGKEPIRLDEEVVLVVGDFVELLDLIYPSNPYRLVDQRTLKSTLSILSASHVLAFEQLLPLWSMGEDFGNLVVIINHSVEEARRTFNLARTCKIYDVLKPAVYSLLRLPSFGLGDQDQRIYEYGTDVDFVRGRERLSSHWTATLSCLRLPSCVHKSRQDFASISSQSSTPLCASDDPVKSDLIQFRVLYKNGFYHEFMNDPLTGLNILRSQLIPPTTSANPNLQRKKRKRGKGTARHYHG</sequence>
<accession>A0ACD3B6U6</accession>
<evidence type="ECO:0000313" key="1">
    <source>
        <dbReference type="EMBL" id="TFK73803.1"/>
    </source>
</evidence>
<gene>
    <name evidence="1" type="ORF">BDN72DRAFT_956152</name>
</gene>
<name>A0ACD3B6U6_9AGAR</name>
<dbReference type="Proteomes" id="UP000308600">
    <property type="component" value="Unassembled WGS sequence"/>
</dbReference>
<evidence type="ECO:0000313" key="2">
    <source>
        <dbReference type="Proteomes" id="UP000308600"/>
    </source>
</evidence>